<name>A0AA88JCA7_FICCA</name>
<evidence type="ECO:0000256" key="1">
    <source>
        <dbReference type="SAM" id="MobiDB-lite"/>
    </source>
</evidence>
<keyword evidence="3" id="KW-1185">Reference proteome</keyword>
<gene>
    <name evidence="2" type="ORF">TIFTF001_051844</name>
</gene>
<protein>
    <submittedName>
        <fullName evidence="2">Uncharacterized protein</fullName>
    </submittedName>
</protein>
<evidence type="ECO:0000313" key="3">
    <source>
        <dbReference type="Proteomes" id="UP001187192"/>
    </source>
</evidence>
<dbReference type="AlphaFoldDB" id="A0AA88JCA7"/>
<feature type="region of interest" description="Disordered" evidence="1">
    <location>
        <begin position="1"/>
        <end position="20"/>
    </location>
</feature>
<dbReference type="EMBL" id="BTGU01010102">
    <property type="protein sequence ID" value="GMN71508.1"/>
    <property type="molecule type" value="Genomic_DNA"/>
</dbReference>
<reference evidence="2" key="1">
    <citation type="submission" date="2023-07" db="EMBL/GenBank/DDBJ databases">
        <title>draft genome sequence of fig (Ficus carica).</title>
        <authorList>
            <person name="Takahashi T."/>
            <person name="Nishimura K."/>
        </authorList>
    </citation>
    <scope>NUCLEOTIDE SEQUENCE</scope>
</reference>
<proteinExistence type="predicted"/>
<feature type="non-terminal residue" evidence="2">
    <location>
        <position position="1"/>
    </location>
</feature>
<accession>A0AA88JCA7</accession>
<organism evidence="2 3">
    <name type="scientific">Ficus carica</name>
    <name type="common">Common fig</name>
    <dbReference type="NCBI Taxonomy" id="3494"/>
    <lineage>
        <taxon>Eukaryota</taxon>
        <taxon>Viridiplantae</taxon>
        <taxon>Streptophyta</taxon>
        <taxon>Embryophyta</taxon>
        <taxon>Tracheophyta</taxon>
        <taxon>Spermatophyta</taxon>
        <taxon>Magnoliopsida</taxon>
        <taxon>eudicotyledons</taxon>
        <taxon>Gunneridae</taxon>
        <taxon>Pentapetalae</taxon>
        <taxon>rosids</taxon>
        <taxon>fabids</taxon>
        <taxon>Rosales</taxon>
        <taxon>Moraceae</taxon>
        <taxon>Ficeae</taxon>
        <taxon>Ficus</taxon>
    </lineage>
</organism>
<dbReference type="Proteomes" id="UP001187192">
    <property type="component" value="Unassembled WGS sequence"/>
</dbReference>
<sequence length="72" mass="7695">IIGPSKSQSETSKRQPPTVLPPFQLSSYSLQRTLEARDVGVVPSIVAAFDDAVGFVIAANHVAAIVFTSRVR</sequence>
<feature type="compositionally biased region" description="Polar residues" evidence="1">
    <location>
        <begin position="1"/>
        <end position="10"/>
    </location>
</feature>
<evidence type="ECO:0000313" key="2">
    <source>
        <dbReference type="EMBL" id="GMN71508.1"/>
    </source>
</evidence>
<comment type="caution">
    <text evidence="2">The sequence shown here is derived from an EMBL/GenBank/DDBJ whole genome shotgun (WGS) entry which is preliminary data.</text>
</comment>